<reference evidence="1" key="1">
    <citation type="submission" date="2022-06" db="EMBL/GenBank/DDBJ databases">
        <title>Novel species in genus nocardia.</title>
        <authorList>
            <person name="Li F."/>
        </authorList>
    </citation>
    <scope>NUCLEOTIDE SEQUENCE</scope>
    <source>
        <strain evidence="1">CDC141</strain>
    </source>
</reference>
<evidence type="ECO:0000313" key="2">
    <source>
        <dbReference type="Proteomes" id="UP001139157"/>
    </source>
</evidence>
<comment type="caution">
    <text evidence="1">The sequence shown here is derived from an EMBL/GenBank/DDBJ whole genome shotgun (WGS) entry which is preliminary data.</text>
</comment>
<evidence type="ECO:0000313" key="1">
    <source>
        <dbReference type="EMBL" id="MCM6777732.1"/>
    </source>
</evidence>
<accession>A0A9X2EBD5</accession>
<gene>
    <name evidence="1" type="ORF">NDR86_30035</name>
</gene>
<protein>
    <submittedName>
        <fullName evidence="1">Uncharacterized protein</fullName>
    </submittedName>
</protein>
<name>A0A9X2EBD5_9NOCA</name>
<proteinExistence type="predicted"/>
<sequence>MTDEPGLFPALEPVPNRFEGLGKDAQKTLRQADLIAAGLNPGTRLPLHPDAARDRDGPGLRCRHCRYLYRTGAGNSTFLKCEQARVTNSRGSWGPDMRSWWPACTDYQGK</sequence>
<keyword evidence="2" id="KW-1185">Reference proteome</keyword>
<dbReference type="RefSeq" id="WP_251917140.1">
    <property type="nucleotide sequence ID" value="NZ_JAMRXG010000017.1"/>
</dbReference>
<organism evidence="1 2">
    <name type="scientific">Nocardia pulmonis</name>
    <dbReference type="NCBI Taxonomy" id="2951408"/>
    <lineage>
        <taxon>Bacteria</taxon>
        <taxon>Bacillati</taxon>
        <taxon>Actinomycetota</taxon>
        <taxon>Actinomycetes</taxon>
        <taxon>Mycobacteriales</taxon>
        <taxon>Nocardiaceae</taxon>
        <taxon>Nocardia</taxon>
    </lineage>
</organism>
<dbReference type="Proteomes" id="UP001139157">
    <property type="component" value="Unassembled WGS sequence"/>
</dbReference>
<dbReference type="AlphaFoldDB" id="A0A9X2EBD5"/>
<dbReference type="EMBL" id="JAMRXG010000017">
    <property type="protein sequence ID" value="MCM6777732.1"/>
    <property type="molecule type" value="Genomic_DNA"/>
</dbReference>